<gene>
    <name evidence="2" type="ORF">G7043_10155</name>
</gene>
<proteinExistence type="predicted"/>
<dbReference type="RefSeq" id="WP_166045317.1">
    <property type="nucleotide sequence ID" value="NZ_JAAMPJ010000002.1"/>
</dbReference>
<accession>A0A7C9RND5</accession>
<reference evidence="2 3" key="1">
    <citation type="submission" date="2020-03" db="EMBL/GenBank/DDBJ databases">
        <title>Isolation and identification of active actinomycetes.</title>
        <authorList>
            <person name="Sun X."/>
        </authorList>
    </citation>
    <scope>NUCLEOTIDE SEQUENCE [LARGE SCALE GENOMIC DNA]</scope>
    <source>
        <strain evidence="2 3">NEAU-D13</strain>
    </source>
</reference>
<keyword evidence="1" id="KW-0812">Transmembrane</keyword>
<feature type="transmembrane region" description="Helical" evidence="1">
    <location>
        <begin position="46"/>
        <end position="65"/>
    </location>
</feature>
<keyword evidence="1" id="KW-0472">Membrane</keyword>
<dbReference type="AlphaFoldDB" id="A0A7C9RND5"/>
<keyword evidence="3" id="KW-1185">Reference proteome</keyword>
<organism evidence="2 3">
    <name type="scientific">Lentzea alba</name>
    <dbReference type="NCBI Taxonomy" id="2714351"/>
    <lineage>
        <taxon>Bacteria</taxon>
        <taxon>Bacillati</taxon>
        <taxon>Actinomycetota</taxon>
        <taxon>Actinomycetes</taxon>
        <taxon>Pseudonocardiales</taxon>
        <taxon>Pseudonocardiaceae</taxon>
        <taxon>Lentzea</taxon>
    </lineage>
</organism>
<name>A0A7C9RND5_9PSEU</name>
<keyword evidence="1" id="KW-1133">Transmembrane helix</keyword>
<protein>
    <submittedName>
        <fullName evidence="2">Uncharacterized protein</fullName>
    </submittedName>
</protein>
<dbReference type="EMBL" id="JAAMPJ010000002">
    <property type="protein sequence ID" value="NGY59285.1"/>
    <property type="molecule type" value="Genomic_DNA"/>
</dbReference>
<comment type="caution">
    <text evidence="2">The sequence shown here is derived from an EMBL/GenBank/DDBJ whole genome shotgun (WGS) entry which is preliminary data.</text>
</comment>
<evidence type="ECO:0000256" key="1">
    <source>
        <dbReference type="SAM" id="Phobius"/>
    </source>
</evidence>
<evidence type="ECO:0000313" key="2">
    <source>
        <dbReference type="EMBL" id="NGY59285.1"/>
    </source>
</evidence>
<evidence type="ECO:0000313" key="3">
    <source>
        <dbReference type="Proteomes" id="UP000481360"/>
    </source>
</evidence>
<dbReference type="Proteomes" id="UP000481360">
    <property type="component" value="Unassembled WGS sequence"/>
</dbReference>
<sequence length="294" mass="32705">MLRETILFLEEFLHGRGAPAVTKAVVGIMSFAVLLGAALGSTAIKSGALVAVVLLVTIAGIALVVNRRSDRRELATQQELLSRYCNQLDKTRPGYQILEWKETTVIGDRGDACTKVTVKLRPLGTDLLFVRLKFGCGWPQPAKYRRQVKMAVRNVLVDGSPGTTLHKTLSWPRDGTLAAVIHFHEPPLHDSEISFAVELDWPRQCLPLVEGSPDEFSLMFAQPVAHAVYRVVLPTGTDAYLEPIGPLDEGYDLRKDQDDLNTRSITLELFDPPVRHRVGARLELRKDQRAVSHR</sequence>
<feature type="transmembrane region" description="Helical" evidence="1">
    <location>
        <begin position="20"/>
        <end position="40"/>
    </location>
</feature>